<keyword evidence="2" id="KW-1185">Reference proteome</keyword>
<dbReference type="InterPro" id="IPR009267">
    <property type="entry name" value="NTP_transf_6"/>
</dbReference>
<accession>A0ABV6B256</accession>
<dbReference type="PANTHER" id="PTHR39166">
    <property type="entry name" value="BLL1166 PROTEIN"/>
    <property type="match status" value="1"/>
</dbReference>
<proteinExistence type="predicted"/>
<dbReference type="PANTHER" id="PTHR39166:SF1">
    <property type="entry name" value="BLL1166 PROTEIN"/>
    <property type="match status" value="1"/>
</dbReference>
<name>A0ABV6B256_9DEIO</name>
<comment type="caution">
    <text evidence="1">The sequence shown here is derived from an EMBL/GenBank/DDBJ whole genome shotgun (WGS) entry which is preliminary data.</text>
</comment>
<dbReference type="Proteomes" id="UP001589733">
    <property type="component" value="Unassembled WGS sequence"/>
</dbReference>
<organism evidence="1 2">
    <name type="scientific">Deinococcus oregonensis</name>
    <dbReference type="NCBI Taxonomy" id="1805970"/>
    <lineage>
        <taxon>Bacteria</taxon>
        <taxon>Thermotogati</taxon>
        <taxon>Deinococcota</taxon>
        <taxon>Deinococci</taxon>
        <taxon>Deinococcales</taxon>
        <taxon>Deinococcaceae</taxon>
        <taxon>Deinococcus</taxon>
    </lineage>
</organism>
<dbReference type="RefSeq" id="WP_380013273.1">
    <property type="nucleotide sequence ID" value="NZ_JBHLYR010000055.1"/>
</dbReference>
<evidence type="ECO:0000313" key="2">
    <source>
        <dbReference type="Proteomes" id="UP001589733"/>
    </source>
</evidence>
<reference evidence="1 2" key="1">
    <citation type="submission" date="2024-09" db="EMBL/GenBank/DDBJ databases">
        <authorList>
            <person name="Sun Q."/>
            <person name="Mori K."/>
        </authorList>
    </citation>
    <scope>NUCLEOTIDE SEQUENCE [LARGE SCALE GENOMIC DNA]</scope>
    <source>
        <strain evidence="1 2">JCM 13503</strain>
    </source>
</reference>
<evidence type="ECO:0000313" key="1">
    <source>
        <dbReference type="EMBL" id="MFB9993775.1"/>
    </source>
</evidence>
<gene>
    <name evidence="1" type="ORF">ACFFLM_17595</name>
</gene>
<protein>
    <submittedName>
        <fullName evidence="1">Nucleotidyltransferase family protein</fullName>
    </submittedName>
</protein>
<sequence>MTDPEFLHLIRLNPVNAAILNRLPQVEAFAPQVHLVAGALFQTVWNMRSGQAPQTGIRDYDLFYWHPDTSYEAEDAVIHQTADLFDDLDVRIEVRNQARVHLWFREKYGLTRPPLTSARDGVLQFLVKCTCVGIDAAGDLYAPYGLHDLAAGVLRRNPLNHTPELYAAKADDYRQRWPWLREAGPQPE</sequence>
<dbReference type="Pfam" id="PF06042">
    <property type="entry name" value="NTP_transf_6"/>
    <property type="match status" value="1"/>
</dbReference>
<dbReference type="EMBL" id="JBHLYR010000055">
    <property type="protein sequence ID" value="MFB9993775.1"/>
    <property type="molecule type" value="Genomic_DNA"/>
</dbReference>